<dbReference type="InterPro" id="IPR006176">
    <property type="entry name" value="3-OHacyl-CoA_DH_NAD-bd"/>
</dbReference>
<evidence type="ECO:0000259" key="20">
    <source>
        <dbReference type="Pfam" id="PF02737"/>
    </source>
</evidence>
<dbReference type="Gene3D" id="1.10.1040.50">
    <property type="match status" value="1"/>
</dbReference>
<dbReference type="InterPro" id="IPR008927">
    <property type="entry name" value="6-PGluconate_DH-like_C_sf"/>
</dbReference>
<comment type="catalytic activity">
    <reaction evidence="16">
        <text>(3S)-3-hydroxybutanoyl-CoA = (3R)-3-hydroxybutanoyl-CoA</text>
        <dbReference type="Rhea" id="RHEA:21760"/>
        <dbReference type="ChEBI" id="CHEBI:57315"/>
        <dbReference type="ChEBI" id="CHEBI:57316"/>
        <dbReference type="EC" id="5.1.2.3"/>
    </reaction>
</comment>
<dbReference type="GO" id="GO:0008692">
    <property type="term" value="F:3-hydroxybutyryl-CoA epimerase activity"/>
    <property type="evidence" value="ECO:0007669"/>
    <property type="project" value="UniProtKB-EC"/>
</dbReference>
<keyword evidence="13" id="KW-0413">Isomerase</keyword>
<keyword evidence="10" id="KW-0520">NAD</keyword>
<name>A0A1R3J880_9ROSI</name>
<evidence type="ECO:0000313" key="22">
    <source>
        <dbReference type="Proteomes" id="UP000187203"/>
    </source>
</evidence>
<dbReference type="GO" id="GO:0004165">
    <property type="term" value="F:delta(3)-delta(2)-enoyl-CoA isomerase activity"/>
    <property type="evidence" value="ECO:0007669"/>
    <property type="project" value="UniProtKB-EC"/>
</dbReference>
<feature type="domain" description="3-hydroxyacyl-CoA dehydrogenase C-terminal" evidence="19">
    <location>
        <begin position="496"/>
        <end position="587"/>
    </location>
</feature>
<evidence type="ECO:0000256" key="12">
    <source>
        <dbReference type="ARBA" id="ARBA00023140"/>
    </source>
</evidence>
<dbReference type="GO" id="GO:0003857">
    <property type="term" value="F:(3S)-3-hydroxyacyl-CoA dehydrogenase (NAD+) activity"/>
    <property type="evidence" value="ECO:0007669"/>
    <property type="project" value="TreeGrafter"/>
</dbReference>
<dbReference type="InterPro" id="IPR029045">
    <property type="entry name" value="ClpP/crotonase-like_dom_sf"/>
</dbReference>
<keyword evidence="22" id="KW-1185">Reference proteome</keyword>
<dbReference type="InterPro" id="IPR001753">
    <property type="entry name" value="Enoyl-CoA_hydra/iso"/>
</dbReference>
<comment type="catalytic activity">
    <reaction evidence="17">
        <text>a (3S)-3-hydroxyacyl-CoA = a (2E)-enoyl-CoA + H2O</text>
        <dbReference type="Rhea" id="RHEA:16105"/>
        <dbReference type="ChEBI" id="CHEBI:15377"/>
        <dbReference type="ChEBI" id="CHEBI:57318"/>
        <dbReference type="ChEBI" id="CHEBI:58856"/>
        <dbReference type="EC" id="4.2.1.17"/>
    </reaction>
</comment>
<dbReference type="Gene3D" id="3.40.50.720">
    <property type="entry name" value="NAD(P)-binding Rossmann-like Domain"/>
    <property type="match status" value="1"/>
</dbReference>
<dbReference type="FunFam" id="3.40.50.720:FF:000009">
    <property type="entry name" value="Fatty oxidation complex, alpha subunit"/>
    <property type="match status" value="1"/>
</dbReference>
<evidence type="ECO:0000256" key="17">
    <source>
        <dbReference type="ARBA" id="ARBA00023709"/>
    </source>
</evidence>
<dbReference type="Proteomes" id="UP000187203">
    <property type="component" value="Unassembled WGS sequence"/>
</dbReference>
<comment type="catalytic activity">
    <reaction evidence="18">
        <text>a 4-saturated-(3S)-3-hydroxyacyl-CoA = a (3E)-enoyl-CoA + H2O</text>
        <dbReference type="Rhea" id="RHEA:20724"/>
        <dbReference type="ChEBI" id="CHEBI:15377"/>
        <dbReference type="ChEBI" id="CHEBI:58521"/>
        <dbReference type="ChEBI" id="CHEBI:137480"/>
        <dbReference type="EC" id="4.2.1.17"/>
    </reaction>
</comment>
<dbReference type="Gene3D" id="3.90.226.10">
    <property type="entry name" value="2-enoyl-CoA Hydratase, Chain A, domain 1"/>
    <property type="match status" value="1"/>
</dbReference>
<dbReference type="PANTHER" id="PTHR23309">
    <property type="entry name" value="3-HYDROXYACYL-COA DEHYROGENASE"/>
    <property type="match status" value="1"/>
</dbReference>
<comment type="catalytic activity">
    <reaction evidence="1">
        <text>a (3Z)-enoyl-CoA = a 4-saturated (2E)-enoyl-CoA</text>
        <dbReference type="Rhea" id="RHEA:45900"/>
        <dbReference type="ChEBI" id="CHEBI:85097"/>
        <dbReference type="ChEBI" id="CHEBI:85489"/>
        <dbReference type="EC" id="5.3.3.8"/>
    </reaction>
</comment>
<keyword evidence="11" id="KW-0443">Lipid metabolism</keyword>
<evidence type="ECO:0000256" key="4">
    <source>
        <dbReference type="ARBA" id="ARBA00005005"/>
    </source>
</evidence>
<evidence type="ECO:0000256" key="15">
    <source>
        <dbReference type="ARBA" id="ARBA00023268"/>
    </source>
</evidence>
<evidence type="ECO:0000256" key="6">
    <source>
        <dbReference type="ARBA" id="ARBA00008750"/>
    </source>
</evidence>
<comment type="caution">
    <text evidence="21">The sequence shown here is derived from an EMBL/GenBank/DDBJ whole genome shotgun (WGS) entry which is preliminary data.</text>
</comment>
<dbReference type="Pfam" id="PF00725">
    <property type="entry name" value="3HCDH"/>
    <property type="match status" value="1"/>
</dbReference>
<dbReference type="CDD" id="cd06558">
    <property type="entry name" value="crotonase-like"/>
    <property type="match status" value="1"/>
</dbReference>
<dbReference type="GO" id="GO:0070403">
    <property type="term" value="F:NAD+ binding"/>
    <property type="evidence" value="ECO:0007669"/>
    <property type="project" value="InterPro"/>
</dbReference>
<evidence type="ECO:0000256" key="10">
    <source>
        <dbReference type="ARBA" id="ARBA00023027"/>
    </source>
</evidence>
<dbReference type="PROSITE" id="PS00067">
    <property type="entry name" value="3HCDH"/>
    <property type="match status" value="1"/>
</dbReference>
<dbReference type="PANTHER" id="PTHR23309:SF49">
    <property type="entry name" value="PEROXISOMAL BIFUNCTIONAL ENZYME"/>
    <property type="match status" value="1"/>
</dbReference>
<keyword evidence="12" id="KW-0576">Peroxisome</keyword>
<comment type="similarity">
    <text evidence="6">In the N-terminal section; belongs to the enoyl-CoA hydratase/isomerase family.</text>
</comment>
<dbReference type="OrthoDB" id="2018133at2759"/>
<evidence type="ECO:0000256" key="13">
    <source>
        <dbReference type="ARBA" id="ARBA00023235"/>
    </source>
</evidence>
<comment type="similarity">
    <text evidence="5">In the central section; belongs to the 3-hydroxyacyl-CoA dehydrogenase family.</text>
</comment>
<dbReference type="Pfam" id="PF02737">
    <property type="entry name" value="3HCDH_N"/>
    <property type="match status" value="1"/>
</dbReference>
<reference evidence="22" key="1">
    <citation type="submission" date="2013-09" db="EMBL/GenBank/DDBJ databases">
        <title>Corchorus olitorius genome sequencing.</title>
        <authorList>
            <person name="Alam M."/>
            <person name="Haque M.S."/>
            <person name="Islam M.S."/>
            <person name="Emdad E.M."/>
            <person name="Islam M.M."/>
            <person name="Ahmed B."/>
            <person name="Halim A."/>
            <person name="Hossen Q.M.M."/>
            <person name="Hossain M.Z."/>
            <person name="Ahmed R."/>
            <person name="Khan M.M."/>
            <person name="Islam R."/>
            <person name="Rashid M.M."/>
            <person name="Khan S.A."/>
            <person name="Rahman M.S."/>
            <person name="Alam M."/>
            <person name="Yahiya A.S."/>
            <person name="Khan M.S."/>
            <person name="Azam M.S."/>
            <person name="Haque T."/>
            <person name="Lashkar M.Z.H."/>
            <person name="Akhand A.I."/>
            <person name="Morshed G."/>
            <person name="Roy S."/>
            <person name="Uddin K.S."/>
            <person name="Rabeya T."/>
            <person name="Hossain A.S."/>
            <person name="Chowdhury A."/>
            <person name="Snigdha A.R."/>
            <person name="Mortoza M.S."/>
            <person name="Matin S.A."/>
            <person name="Hoque S.M.E."/>
            <person name="Islam M.K."/>
            <person name="Roy D.K."/>
            <person name="Haider R."/>
            <person name="Moosa M.M."/>
            <person name="Elias S.M."/>
            <person name="Hasan A.M."/>
            <person name="Jahan S."/>
            <person name="Shafiuddin M."/>
            <person name="Mahmood N."/>
            <person name="Shommy N.S."/>
        </authorList>
    </citation>
    <scope>NUCLEOTIDE SEQUENCE [LARGE SCALE GENOMIC DNA]</scope>
    <source>
        <strain evidence="22">cv. O-4</strain>
    </source>
</reference>
<dbReference type="GO" id="GO:0004300">
    <property type="term" value="F:enoyl-CoA hydratase activity"/>
    <property type="evidence" value="ECO:0007669"/>
    <property type="project" value="UniProtKB-EC"/>
</dbReference>
<dbReference type="FunFam" id="1.10.1040.50:FF:000004">
    <property type="entry name" value="Peroxisomal fatty acid beta-oxidation multifunctional protein"/>
    <property type="match status" value="1"/>
</dbReference>
<feature type="domain" description="3-hydroxyacyl-CoA dehydrogenase NAD binding" evidence="20">
    <location>
        <begin position="315"/>
        <end position="492"/>
    </location>
</feature>
<dbReference type="AlphaFoldDB" id="A0A1R3J880"/>
<comment type="subunit">
    <text evidence="7">Monomer.</text>
</comment>
<sequence length="717" mass="77786">MGEAAAAAAHQIVTIEVNAHGIAVITFLNPPVNALNMEALEQLKGKYNEAMERDDVKAIVLTGGGGKFSSGLDISLMQIIQKTGDNSFLAEICRDLNNLVEDGQKPSVAAIQGYALGGGLEFAMGCSARVATPGTKLGLPELALGVIPGFGGTQRLPRLVGVSKAVEMLMTSRPIMSEEGKTLGLIDAIASPEELLETSCNLALDIAENRKPRLYSLSRTDKLESSKTEEILQGFRQQAEATALTMPHKLACLDVIQEGLTSGGHSGILKEGKVFKELVLSTAAKAFVHVFCAQRATSQVRGVTDAGLKPQAIEKVGVIGAGLMGSGITTALILSNIHVILKEVNSEYLQKGIQKIEANLQALVMKGKLDENGVKRALSNLRGVSDYSDFRDVDMVIEAVIEDLSLKQSIFEEIEKICPPYCILASGTSGIDLIEIGKRTNAQDRIVGAHFFSPAHIMPLLEIVRTEKTCTQVLLDLMTIGKTIKKVPLIVGNAPGFAVNRTFFPYFQGPYLLADLGVDIFRIDRVICAFGLAMGPFQLHDVTSYNLAITFAKEMAEAFPGRTFQSPLHQLMLRHGRQGKSNGKGYYIFEKGSKPKPDYSVLPIVEESRINKGKPISVSDQEIVEMIFFPVVNEACRVIEEGVISQASELDVASILGMNFPSRLGGIMFWADTIGAKYIYNSLSKWVHPLRHNSRLRRENLNVLDSENEIAVLGSNM</sequence>
<evidence type="ECO:0000313" key="21">
    <source>
        <dbReference type="EMBL" id="OMO91024.1"/>
    </source>
</evidence>
<dbReference type="UniPathway" id="UPA00659"/>
<dbReference type="GO" id="GO:0006635">
    <property type="term" value="P:fatty acid beta-oxidation"/>
    <property type="evidence" value="ECO:0007669"/>
    <property type="project" value="UniProtKB-UniPathway"/>
</dbReference>
<dbReference type="InterPro" id="IPR006180">
    <property type="entry name" value="3-OHacyl-CoA_DH_CS"/>
</dbReference>
<dbReference type="SUPFAM" id="SSF51735">
    <property type="entry name" value="NAD(P)-binding Rossmann-fold domains"/>
    <property type="match status" value="1"/>
</dbReference>
<keyword evidence="14" id="KW-0456">Lyase</keyword>
<dbReference type="InterPro" id="IPR036291">
    <property type="entry name" value="NAD(P)-bd_dom_sf"/>
</dbReference>
<evidence type="ECO:0000256" key="16">
    <source>
        <dbReference type="ARBA" id="ARBA00023701"/>
    </source>
</evidence>
<comment type="catalytic activity">
    <reaction evidence="2">
        <text>a (3E)-enoyl-CoA = a 4-saturated (2E)-enoyl-CoA</text>
        <dbReference type="Rhea" id="RHEA:45228"/>
        <dbReference type="ChEBI" id="CHEBI:58521"/>
        <dbReference type="ChEBI" id="CHEBI:85097"/>
        <dbReference type="EC" id="5.3.3.8"/>
    </reaction>
</comment>
<dbReference type="InterPro" id="IPR006108">
    <property type="entry name" value="3HC_DH_C"/>
</dbReference>
<accession>A0A1R3J880</accession>
<dbReference type="SUPFAM" id="SSF52096">
    <property type="entry name" value="ClpP/crotonase"/>
    <property type="match status" value="1"/>
</dbReference>
<evidence type="ECO:0000259" key="19">
    <source>
        <dbReference type="Pfam" id="PF00725"/>
    </source>
</evidence>
<dbReference type="SUPFAM" id="SSF48179">
    <property type="entry name" value="6-phosphogluconate dehydrogenase C-terminal domain-like"/>
    <property type="match status" value="2"/>
</dbReference>
<organism evidence="21 22">
    <name type="scientific">Corchorus olitorius</name>
    <dbReference type="NCBI Taxonomy" id="93759"/>
    <lineage>
        <taxon>Eukaryota</taxon>
        <taxon>Viridiplantae</taxon>
        <taxon>Streptophyta</taxon>
        <taxon>Embryophyta</taxon>
        <taxon>Tracheophyta</taxon>
        <taxon>Spermatophyta</taxon>
        <taxon>Magnoliopsida</taxon>
        <taxon>eudicotyledons</taxon>
        <taxon>Gunneridae</taxon>
        <taxon>Pentapetalae</taxon>
        <taxon>rosids</taxon>
        <taxon>malvids</taxon>
        <taxon>Malvales</taxon>
        <taxon>Malvaceae</taxon>
        <taxon>Grewioideae</taxon>
        <taxon>Apeibeae</taxon>
        <taxon>Corchorus</taxon>
    </lineage>
</organism>
<comment type="pathway">
    <text evidence="4">Lipid metabolism; fatty acid beta-oxidation.</text>
</comment>
<evidence type="ECO:0000256" key="18">
    <source>
        <dbReference type="ARBA" id="ARBA00023717"/>
    </source>
</evidence>
<gene>
    <name evidence="21" type="ORF">COLO4_18680</name>
</gene>
<evidence type="ECO:0000256" key="11">
    <source>
        <dbReference type="ARBA" id="ARBA00023098"/>
    </source>
</evidence>
<proteinExistence type="inferred from homology"/>
<evidence type="ECO:0000256" key="7">
    <source>
        <dbReference type="ARBA" id="ARBA00011245"/>
    </source>
</evidence>
<dbReference type="GO" id="GO:0005777">
    <property type="term" value="C:peroxisome"/>
    <property type="evidence" value="ECO:0007669"/>
    <property type="project" value="UniProtKB-SubCell"/>
</dbReference>
<evidence type="ECO:0000256" key="2">
    <source>
        <dbReference type="ARBA" id="ARBA00000765"/>
    </source>
</evidence>
<protein>
    <submittedName>
        <fullName evidence="21">Crotonase superfamily</fullName>
    </submittedName>
</protein>
<keyword evidence="15" id="KW-0511">Multifunctional enzyme</keyword>
<evidence type="ECO:0000256" key="3">
    <source>
        <dbReference type="ARBA" id="ARBA00004275"/>
    </source>
</evidence>
<keyword evidence="8" id="KW-0276">Fatty acid metabolism</keyword>
<evidence type="ECO:0000256" key="5">
    <source>
        <dbReference type="ARBA" id="ARBA00007005"/>
    </source>
</evidence>
<evidence type="ECO:0000256" key="1">
    <source>
        <dbReference type="ARBA" id="ARBA00000452"/>
    </source>
</evidence>
<comment type="subcellular location">
    <subcellularLocation>
        <location evidence="3">Peroxisome</location>
    </subcellularLocation>
</comment>
<keyword evidence="9" id="KW-0560">Oxidoreductase</keyword>
<dbReference type="Pfam" id="PF00378">
    <property type="entry name" value="ECH_1"/>
    <property type="match status" value="1"/>
</dbReference>
<evidence type="ECO:0000256" key="14">
    <source>
        <dbReference type="ARBA" id="ARBA00023239"/>
    </source>
</evidence>
<evidence type="ECO:0000256" key="8">
    <source>
        <dbReference type="ARBA" id="ARBA00022832"/>
    </source>
</evidence>
<evidence type="ECO:0000256" key="9">
    <source>
        <dbReference type="ARBA" id="ARBA00023002"/>
    </source>
</evidence>
<dbReference type="STRING" id="93759.A0A1R3J880"/>
<dbReference type="EMBL" id="AWUE01016488">
    <property type="protein sequence ID" value="OMO91024.1"/>
    <property type="molecule type" value="Genomic_DNA"/>
</dbReference>